<dbReference type="Proteomes" id="UP000019132">
    <property type="component" value="Unassembled WGS sequence"/>
</dbReference>
<dbReference type="VEuPathDB" id="FungiDB:PYU1_G008437"/>
<dbReference type="HOGENOM" id="CLU_1362807_0_0_1"/>
<dbReference type="eggNOG" id="ENOG502SFTW">
    <property type="taxonomic scope" value="Eukaryota"/>
</dbReference>
<proteinExistence type="predicted"/>
<name>K3WU07_GLOUD</name>
<keyword evidence="2" id="KW-1185">Reference proteome</keyword>
<dbReference type="EnsemblProtists" id="PYU1_T008453">
    <property type="protein sequence ID" value="PYU1_T008453"/>
    <property type="gene ID" value="PYU1_G008437"/>
</dbReference>
<evidence type="ECO:0000313" key="2">
    <source>
        <dbReference type="Proteomes" id="UP000019132"/>
    </source>
</evidence>
<reference evidence="2" key="1">
    <citation type="journal article" date="2010" name="Genome Biol.">
        <title>Genome sequence of the necrotrophic plant pathogen Pythium ultimum reveals original pathogenicity mechanisms and effector repertoire.</title>
        <authorList>
            <person name="Levesque C.A."/>
            <person name="Brouwer H."/>
            <person name="Cano L."/>
            <person name="Hamilton J.P."/>
            <person name="Holt C."/>
            <person name="Huitema E."/>
            <person name="Raffaele S."/>
            <person name="Robideau G.P."/>
            <person name="Thines M."/>
            <person name="Win J."/>
            <person name="Zerillo M.M."/>
            <person name="Beakes G.W."/>
            <person name="Boore J.L."/>
            <person name="Busam D."/>
            <person name="Dumas B."/>
            <person name="Ferriera S."/>
            <person name="Fuerstenberg S.I."/>
            <person name="Gachon C.M."/>
            <person name="Gaulin E."/>
            <person name="Govers F."/>
            <person name="Grenville-Briggs L."/>
            <person name="Horner N."/>
            <person name="Hostetler J."/>
            <person name="Jiang R.H."/>
            <person name="Johnson J."/>
            <person name="Krajaejun T."/>
            <person name="Lin H."/>
            <person name="Meijer H.J."/>
            <person name="Moore B."/>
            <person name="Morris P."/>
            <person name="Phuntmart V."/>
            <person name="Puiu D."/>
            <person name="Shetty J."/>
            <person name="Stajich J.E."/>
            <person name="Tripathy S."/>
            <person name="Wawra S."/>
            <person name="van West P."/>
            <person name="Whitty B.R."/>
            <person name="Coutinho P.M."/>
            <person name="Henrissat B."/>
            <person name="Martin F."/>
            <person name="Thomas P.D."/>
            <person name="Tyler B.M."/>
            <person name="De Vries R.P."/>
            <person name="Kamoun S."/>
            <person name="Yandell M."/>
            <person name="Tisserat N."/>
            <person name="Buell C.R."/>
        </authorList>
    </citation>
    <scope>NUCLEOTIDE SEQUENCE</scope>
    <source>
        <strain evidence="2">DAOM:BR144</strain>
    </source>
</reference>
<dbReference type="EMBL" id="GL376613">
    <property type="status" value="NOT_ANNOTATED_CDS"/>
    <property type="molecule type" value="Genomic_DNA"/>
</dbReference>
<evidence type="ECO:0000313" key="1">
    <source>
        <dbReference type="EnsemblProtists" id="PYU1_T008453"/>
    </source>
</evidence>
<organism evidence="1 2">
    <name type="scientific">Globisporangium ultimum (strain ATCC 200006 / CBS 805.95 / DAOM BR144)</name>
    <name type="common">Pythium ultimum</name>
    <dbReference type="NCBI Taxonomy" id="431595"/>
    <lineage>
        <taxon>Eukaryota</taxon>
        <taxon>Sar</taxon>
        <taxon>Stramenopiles</taxon>
        <taxon>Oomycota</taxon>
        <taxon>Peronosporomycetes</taxon>
        <taxon>Pythiales</taxon>
        <taxon>Pythiaceae</taxon>
        <taxon>Globisporangium</taxon>
    </lineage>
</organism>
<dbReference type="InParanoid" id="K3WU07"/>
<protein>
    <submittedName>
        <fullName evidence="1">Uncharacterized protein</fullName>
    </submittedName>
</protein>
<dbReference type="Pfam" id="PF11369">
    <property type="entry name" value="DUF3160"/>
    <property type="match status" value="1"/>
</dbReference>
<reference evidence="1" key="3">
    <citation type="submission" date="2015-02" db="UniProtKB">
        <authorList>
            <consortium name="EnsemblProtists"/>
        </authorList>
    </citation>
    <scope>IDENTIFICATION</scope>
    <source>
        <strain evidence="1">DAOM BR144</strain>
    </source>
</reference>
<reference evidence="2" key="2">
    <citation type="submission" date="2010-04" db="EMBL/GenBank/DDBJ databases">
        <authorList>
            <person name="Buell R."/>
            <person name="Hamilton J."/>
            <person name="Hostetler J."/>
        </authorList>
    </citation>
    <scope>NUCLEOTIDE SEQUENCE [LARGE SCALE GENOMIC DNA]</scope>
    <source>
        <strain evidence="2">DAOM:BR144</strain>
    </source>
</reference>
<accession>K3WU07</accession>
<sequence length="201" mass="22667">MGTRCEYAAGFVDPYPQFYATMQQLATRMAQIVQNLATPSEDSGIKYNGLHFFSDFAATMQTLKEIADCQVQKQPLNEEQTDFIKTVMEERFGSGGSRYLGWYPRLFYTNREDSGKRDVLVVDVHTDVPSVEHNDPGGILHLGVGDVHFGFFVVDNVMYSGPVFSSYEFVTNINERLNDDEFQAKVASLAAPDWARDSYLS</sequence>
<dbReference type="InterPro" id="IPR022601">
    <property type="entry name" value="DUF3160"/>
</dbReference>
<dbReference type="AlphaFoldDB" id="K3WU07"/>